<evidence type="ECO:0000256" key="8">
    <source>
        <dbReference type="RuleBase" id="RU000477"/>
    </source>
</evidence>
<feature type="transmembrane region" description="Helical" evidence="10">
    <location>
        <begin position="123"/>
        <end position="143"/>
    </location>
</feature>
<proteinExistence type="inferred from homology"/>
<dbReference type="InterPro" id="IPR000425">
    <property type="entry name" value="MIP"/>
</dbReference>
<gene>
    <name evidence="11" type="ORF">CYLTODRAFT_409719</name>
</gene>
<evidence type="ECO:0000256" key="2">
    <source>
        <dbReference type="ARBA" id="ARBA00006175"/>
    </source>
</evidence>
<dbReference type="InterPro" id="IPR050363">
    <property type="entry name" value="MIP/Aquaporin"/>
</dbReference>
<dbReference type="PANTHER" id="PTHR43829">
    <property type="entry name" value="AQUAPORIN OR AQUAGLYCEROPORIN RELATED"/>
    <property type="match status" value="1"/>
</dbReference>
<reference evidence="11 12" key="1">
    <citation type="journal article" date="2015" name="Fungal Genet. Biol.">
        <title>Evolution of novel wood decay mechanisms in Agaricales revealed by the genome sequences of Fistulina hepatica and Cylindrobasidium torrendii.</title>
        <authorList>
            <person name="Floudas D."/>
            <person name="Held B.W."/>
            <person name="Riley R."/>
            <person name="Nagy L.G."/>
            <person name="Koehler G."/>
            <person name="Ransdell A.S."/>
            <person name="Younus H."/>
            <person name="Chow J."/>
            <person name="Chiniquy J."/>
            <person name="Lipzen A."/>
            <person name="Tritt A."/>
            <person name="Sun H."/>
            <person name="Haridas S."/>
            <person name="LaButti K."/>
            <person name="Ohm R.A."/>
            <person name="Kues U."/>
            <person name="Blanchette R.A."/>
            <person name="Grigoriev I.V."/>
            <person name="Minto R.E."/>
            <person name="Hibbett D.S."/>
        </authorList>
    </citation>
    <scope>NUCLEOTIDE SEQUENCE [LARGE SCALE GENOMIC DNA]</scope>
    <source>
        <strain evidence="11 12">FP15055 ss-10</strain>
    </source>
</reference>
<feature type="transmembrane region" description="Helical" evidence="10">
    <location>
        <begin position="50"/>
        <end position="70"/>
    </location>
</feature>
<keyword evidence="7 10" id="KW-0472">Membrane</keyword>
<evidence type="ECO:0000256" key="6">
    <source>
        <dbReference type="ARBA" id="ARBA00022989"/>
    </source>
</evidence>
<sequence length="336" mass="36282">MLPEAVGSAHPNVVHLNDVAPRSRIFTRWDRARHHEIHWFTECVAEFLGVFLYCYAGLGSTAAWVIGNVLEEVGVSSVFQIGISYAAGIVFAITICGATSGGIFHPGIAVALTLFKGFPPGKALRYITAQILGGYVACLLVYVQYKHLLDQVDLAMAAAGVLEKLQFTPSGTAGIFGLYVAPGSHLGQVFLNEFVTDVMLTLVIWGSIDPTNIRIPPFVAPFTIAMAYATAVWSYSVPGIATNAARDVGGRLAALTIYGREAHGGPYAAIAALTNVPATLFGVFLYEFFLADAQRVIPALNREYLSSHRDHGCLHEESQYTPSVERKQSIEMKESA</sequence>
<dbReference type="PRINTS" id="PR00783">
    <property type="entry name" value="MINTRINSICP"/>
</dbReference>
<dbReference type="GO" id="GO:0015254">
    <property type="term" value="F:glycerol channel activity"/>
    <property type="evidence" value="ECO:0007669"/>
    <property type="project" value="TreeGrafter"/>
</dbReference>
<dbReference type="Proteomes" id="UP000054007">
    <property type="component" value="Unassembled WGS sequence"/>
</dbReference>
<dbReference type="GO" id="GO:0015250">
    <property type="term" value="F:water channel activity"/>
    <property type="evidence" value="ECO:0007669"/>
    <property type="project" value="TreeGrafter"/>
</dbReference>
<evidence type="ECO:0000256" key="7">
    <source>
        <dbReference type="ARBA" id="ARBA00023136"/>
    </source>
</evidence>
<protein>
    <submittedName>
        <fullName evidence="11">Putative aquaporin 2</fullName>
    </submittedName>
</protein>
<evidence type="ECO:0000256" key="3">
    <source>
        <dbReference type="ARBA" id="ARBA00022448"/>
    </source>
</evidence>
<evidence type="ECO:0000256" key="5">
    <source>
        <dbReference type="ARBA" id="ARBA00022737"/>
    </source>
</evidence>
<keyword evidence="12" id="KW-1185">Reference proteome</keyword>
<comment type="similarity">
    <text evidence="2 8">Belongs to the MIP/aquaporin (TC 1.A.8) family.</text>
</comment>
<dbReference type="AlphaFoldDB" id="A0A0D7BFL8"/>
<dbReference type="OrthoDB" id="3222at2759"/>
<dbReference type="GO" id="GO:0005886">
    <property type="term" value="C:plasma membrane"/>
    <property type="evidence" value="ECO:0007669"/>
    <property type="project" value="TreeGrafter"/>
</dbReference>
<comment type="subcellular location">
    <subcellularLocation>
        <location evidence="1">Membrane</location>
        <topology evidence="1">Multi-pass membrane protein</topology>
    </subcellularLocation>
</comment>
<dbReference type="InterPro" id="IPR023271">
    <property type="entry name" value="Aquaporin-like"/>
</dbReference>
<keyword evidence="4 8" id="KW-0812">Transmembrane</keyword>
<dbReference type="Pfam" id="PF00230">
    <property type="entry name" value="MIP"/>
    <property type="match status" value="1"/>
</dbReference>
<feature type="transmembrane region" description="Helical" evidence="10">
    <location>
        <begin position="82"/>
        <end position="103"/>
    </location>
</feature>
<evidence type="ECO:0000256" key="9">
    <source>
        <dbReference type="SAM" id="MobiDB-lite"/>
    </source>
</evidence>
<name>A0A0D7BFL8_9AGAR</name>
<evidence type="ECO:0000256" key="4">
    <source>
        <dbReference type="ARBA" id="ARBA00022692"/>
    </source>
</evidence>
<dbReference type="EMBL" id="KN880486">
    <property type="protein sequence ID" value="KIY69323.1"/>
    <property type="molecule type" value="Genomic_DNA"/>
</dbReference>
<organism evidence="11 12">
    <name type="scientific">Cylindrobasidium torrendii FP15055 ss-10</name>
    <dbReference type="NCBI Taxonomy" id="1314674"/>
    <lineage>
        <taxon>Eukaryota</taxon>
        <taxon>Fungi</taxon>
        <taxon>Dikarya</taxon>
        <taxon>Basidiomycota</taxon>
        <taxon>Agaricomycotina</taxon>
        <taxon>Agaricomycetes</taxon>
        <taxon>Agaricomycetidae</taxon>
        <taxon>Agaricales</taxon>
        <taxon>Marasmiineae</taxon>
        <taxon>Physalacriaceae</taxon>
        <taxon>Cylindrobasidium</taxon>
    </lineage>
</organism>
<feature type="region of interest" description="Disordered" evidence="9">
    <location>
        <begin position="316"/>
        <end position="336"/>
    </location>
</feature>
<evidence type="ECO:0000256" key="1">
    <source>
        <dbReference type="ARBA" id="ARBA00004141"/>
    </source>
</evidence>
<dbReference type="STRING" id="1314674.A0A0D7BFL8"/>
<evidence type="ECO:0000313" key="12">
    <source>
        <dbReference type="Proteomes" id="UP000054007"/>
    </source>
</evidence>
<keyword evidence="6 10" id="KW-1133">Transmembrane helix</keyword>
<dbReference type="Gene3D" id="1.20.1080.10">
    <property type="entry name" value="Glycerol uptake facilitator protein"/>
    <property type="match status" value="1"/>
</dbReference>
<keyword evidence="5" id="KW-0677">Repeat</keyword>
<accession>A0A0D7BFL8</accession>
<keyword evidence="3 8" id="KW-0813">Transport</keyword>
<evidence type="ECO:0000256" key="10">
    <source>
        <dbReference type="SAM" id="Phobius"/>
    </source>
</evidence>
<dbReference type="SUPFAM" id="SSF81338">
    <property type="entry name" value="Aquaporin-like"/>
    <property type="match status" value="1"/>
</dbReference>
<dbReference type="PANTHER" id="PTHR43829:SF14">
    <property type="entry name" value="AQUAPORIN 3"/>
    <property type="match status" value="1"/>
</dbReference>
<evidence type="ECO:0000313" key="11">
    <source>
        <dbReference type="EMBL" id="KIY69323.1"/>
    </source>
</evidence>